<dbReference type="CDD" id="cd05247">
    <property type="entry name" value="UDP_G4E_1_SDR_e"/>
    <property type="match status" value="1"/>
</dbReference>
<reference evidence="12" key="1">
    <citation type="submission" date="2016-07" db="EMBL/GenBank/DDBJ databases">
        <title>Microvirga ossetica sp. nov. a new species of rhizobia isolated from root nodules of the legume species Vicia alpestris Steven originated from North Ossetia region in the Caucasus.</title>
        <authorList>
            <person name="Safronova V.I."/>
            <person name="Kuznetsova I.G."/>
            <person name="Sazanova A.L."/>
            <person name="Belimov A."/>
            <person name="Andronov E."/>
            <person name="Osledkin Y.S."/>
            <person name="Onishchuk O.P."/>
            <person name="Kurchak O.N."/>
            <person name="Shaposhnikov A.I."/>
            <person name="Willems A."/>
            <person name="Tikhonovich I.A."/>
        </authorList>
    </citation>
    <scope>NUCLEOTIDE SEQUENCE [LARGE SCALE GENOMIC DNA]</scope>
    <source>
        <strain evidence="12">V5/3M</strain>
    </source>
</reference>
<dbReference type="KEGG" id="moc:BB934_15900"/>
<dbReference type="SUPFAM" id="SSF51735">
    <property type="entry name" value="NAD(P)-binding Rossmann-fold domains"/>
    <property type="match status" value="1"/>
</dbReference>
<accession>A0A1B2EI46</accession>
<gene>
    <name evidence="12" type="ORF">BB934_15900</name>
</gene>
<dbReference type="EMBL" id="CP016616">
    <property type="protein sequence ID" value="ANY79522.1"/>
    <property type="molecule type" value="Genomic_DNA"/>
</dbReference>
<comment type="similarity">
    <text evidence="4 10">Belongs to the NAD(P)-dependent epimerase/dehydratase family.</text>
</comment>
<evidence type="ECO:0000256" key="2">
    <source>
        <dbReference type="ARBA" id="ARBA00001911"/>
    </source>
</evidence>
<dbReference type="InterPro" id="IPR005886">
    <property type="entry name" value="UDP_G4E"/>
</dbReference>
<evidence type="ECO:0000313" key="12">
    <source>
        <dbReference type="EMBL" id="ANY79522.1"/>
    </source>
</evidence>
<dbReference type="Gene3D" id="3.40.50.720">
    <property type="entry name" value="NAD(P)-binding Rossmann-like Domain"/>
    <property type="match status" value="1"/>
</dbReference>
<dbReference type="GO" id="GO:0033499">
    <property type="term" value="P:galactose catabolic process via UDP-galactose, Leloir pathway"/>
    <property type="evidence" value="ECO:0007669"/>
    <property type="project" value="TreeGrafter"/>
</dbReference>
<sequence>MAVLVTGGAGYIGSHMVLELLDAGEQVVVLDNLSTGFRWAVPQEATLVIGDVGDSALVSKVIDEYGIDSILHFAAKIVVPESVADPLAYYLNNTVRTRALIETAVAKGVKNFVFSSTAAVYGNAEAPLLTEDMPLAPINPYGRSKLMSEWMLQDANTAHGLRYAILRYFNVAGADPKGRSGQSTPQATHLIKVASQAALGQRPHLDVFGTDYETPDGTCVRDYIQVNDLARAHLVALEHMRDGGDGTIMNCGYGHGASVLEVVDVVKRMSGVDFEVRLSPRRLGDPAQLVAKVDRIRQLGWEPQYDNLEEIVRQALRWEQVLAERKAAPLG</sequence>
<comment type="cofactor">
    <cofactor evidence="2 10">
        <name>NAD(+)</name>
        <dbReference type="ChEBI" id="CHEBI:57540"/>
    </cofactor>
</comment>
<evidence type="ECO:0000256" key="10">
    <source>
        <dbReference type="RuleBase" id="RU366046"/>
    </source>
</evidence>
<protein>
    <recommendedName>
        <fullName evidence="6 10">UDP-glucose 4-epimerase</fullName>
        <ecNumber evidence="5 10">5.1.3.2</ecNumber>
    </recommendedName>
</protein>
<dbReference type="Gene3D" id="3.90.25.10">
    <property type="entry name" value="UDP-galactose 4-epimerase, domain 1"/>
    <property type="match status" value="1"/>
</dbReference>
<dbReference type="NCBIfam" id="TIGR01179">
    <property type="entry name" value="galE"/>
    <property type="match status" value="1"/>
</dbReference>
<feature type="domain" description="NAD-dependent epimerase/dehydratase" evidence="11">
    <location>
        <begin position="3"/>
        <end position="252"/>
    </location>
</feature>
<dbReference type="EC" id="5.1.3.2" evidence="5 10"/>
<evidence type="ECO:0000256" key="8">
    <source>
        <dbReference type="ARBA" id="ARBA00023235"/>
    </source>
</evidence>
<proteinExistence type="inferred from homology"/>
<organism evidence="12">
    <name type="scientific">Microvirga ossetica</name>
    <dbReference type="NCBI Taxonomy" id="1882682"/>
    <lineage>
        <taxon>Bacteria</taxon>
        <taxon>Pseudomonadati</taxon>
        <taxon>Pseudomonadota</taxon>
        <taxon>Alphaproteobacteria</taxon>
        <taxon>Hyphomicrobiales</taxon>
        <taxon>Methylobacteriaceae</taxon>
        <taxon>Microvirga</taxon>
    </lineage>
</organism>
<dbReference type="InterPro" id="IPR036291">
    <property type="entry name" value="NAD(P)-bd_dom_sf"/>
</dbReference>
<keyword evidence="9 10" id="KW-0119">Carbohydrate metabolism</keyword>
<evidence type="ECO:0000256" key="6">
    <source>
        <dbReference type="ARBA" id="ARBA00018569"/>
    </source>
</evidence>
<dbReference type="Pfam" id="PF01370">
    <property type="entry name" value="Epimerase"/>
    <property type="match status" value="1"/>
</dbReference>
<comment type="catalytic activity">
    <reaction evidence="1 10">
        <text>UDP-alpha-D-glucose = UDP-alpha-D-galactose</text>
        <dbReference type="Rhea" id="RHEA:22168"/>
        <dbReference type="ChEBI" id="CHEBI:58885"/>
        <dbReference type="ChEBI" id="CHEBI:66914"/>
        <dbReference type="EC" id="5.1.3.2"/>
    </reaction>
</comment>
<evidence type="ECO:0000256" key="9">
    <source>
        <dbReference type="ARBA" id="ARBA00023277"/>
    </source>
</evidence>
<evidence type="ECO:0000256" key="7">
    <source>
        <dbReference type="ARBA" id="ARBA00023027"/>
    </source>
</evidence>
<keyword evidence="8 10" id="KW-0413">Isomerase</keyword>
<dbReference type="PANTHER" id="PTHR43725">
    <property type="entry name" value="UDP-GLUCOSE 4-EPIMERASE"/>
    <property type="match status" value="1"/>
</dbReference>
<evidence type="ECO:0000256" key="5">
    <source>
        <dbReference type="ARBA" id="ARBA00013189"/>
    </source>
</evidence>
<dbReference type="UniPathway" id="UPA00214"/>
<evidence type="ECO:0000256" key="4">
    <source>
        <dbReference type="ARBA" id="ARBA00007637"/>
    </source>
</evidence>
<name>A0A1B2EI46_9HYPH</name>
<evidence type="ECO:0000259" key="11">
    <source>
        <dbReference type="Pfam" id="PF01370"/>
    </source>
</evidence>
<dbReference type="PANTHER" id="PTHR43725:SF53">
    <property type="entry name" value="UDP-ARABINOSE 4-EPIMERASE 1"/>
    <property type="match status" value="1"/>
</dbReference>
<dbReference type="OrthoDB" id="9801785at2"/>
<comment type="pathway">
    <text evidence="3 10">Carbohydrate metabolism; galactose metabolism.</text>
</comment>
<evidence type="ECO:0000256" key="1">
    <source>
        <dbReference type="ARBA" id="ARBA00000083"/>
    </source>
</evidence>
<dbReference type="AlphaFoldDB" id="A0A1B2EI46"/>
<dbReference type="RefSeq" id="WP_099510536.1">
    <property type="nucleotide sequence ID" value="NZ_CP016616.1"/>
</dbReference>
<dbReference type="GO" id="GO:0003978">
    <property type="term" value="F:UDP-glucose 4-epimerase activity"/>
    <property type="evidence" value="ECO:0007669"/>
    <property type="project" value="UniProtKB-UniRule"/>
</dbReference>
<keyword evidence="7 10" id="KW-0520">NAD</keyword>
<comment type="subunit">
    <text evidence="10">Homodimer.</text>
</comment>
<dbReference type="InterPro" id="IPR001509">
    <property type="entry name" value="Epimerase_deHydtase"/>
</dbReference>
<evidence type="ECO:0000256" key="3">
    <source>
        <dbReference type="ARBA" id="ARBA00004947"/>
    </source>
</evidence>